<evidence type="ECO:0008006" key="3">
    <source>
        <dbReference type="Google" id="ProtNLM"/>
    </source>
</evidence>
<dbReference type="EMBL" id="QLMI01000001">
    <property type="protein sequence ID" value="RAK24904.1"/>
    <property type="molecule type" value="Genomic_DNA"/>
</dbReference>
<gene>
    <name evidence="1" type="ORF">B0I03_10160</name>
</gene>
<name>A0A327YUJ5_9FLAO</name>
<protein>
    <recommendedName>
        <fullName evidence="3">Lipoprotein</fullName>
    </recommendedName>
</protein>
<keyword evidence="2" id="KW-1185">Reference proteome</keyword>
<dbReference type="OrthoDB" id="1332433at2"/>
<evidence type="ECO:0000313" key="1">
    <source>
        <dbReference type="EMBL" id="RAK24904.1"/>
    </source>
</evidence>
<dbReference type="RefSeq" id="WP_111565497.1">
    <property type="nucleotide sequence ID" value="NZ_QLMI01000001.1"/>
</dbReference>
<sequence>MKKYLILAAFALAMVSCKDHGLNNSFIYFSEAQPTNVDEITAFPKKFVRTYTMDYSHRLVVEPKCAYIKEIETITALKSELDSIPELEFRNNQVFDKSENKPYKTFIKGDTIAFEIERLDTIFSFSENEIAKQYKSSLVLNKEVDGKYQTSILKLSTIGAKHIQLGTKKDFTKLNSELKIPFVAEMKENDTLHVLLTPSRADFRKLLRLDGFEYATIYLMK</sequence>
<evidence type="ECO:0000313" key="2">
    <source>
        <dbReference type="Proteomes" id="UP000249620"/>
    </source>
</evidence>
<dbReference type="PROSITE" id="PS51257">
    <property type="entry name" value="PROKAR_LIPOPROTEIN"/>
    <property type="match status" value="1"/>
</dbReference>
<dbReference type="AlphaFoldDB" id="A0A327YUJ5"/>
<reference evidence="1 2" key="1">
    <citation type="submission" date="2018-06" db="EMBL/GenBank/DDBJ databases">
        <title>Genomic Encyclopedia of Type Strains, Phase III (KMG-III): the genomes of soil and plant-associated and newly described type strains.</title>
        <authorList>
            <person name="Whitman W."/>
        </authorList>
    </citation>
    <scope>NUCLEOTIDE SEQUENCE [LARGE SCALE GENOMIC DNA]</scope>
    <source>
        <strain evidence="1 2">CGMCC 1.12398</strain>
    </source>
</reference>
<dbReference type="Proteomes" id="UP000249620">
    <property type="component" value="Unassembled WGS sequence"/>
</dbReference>
<accession>A0A327YUJ5</accession>
<organism evidence="1 2">
    <name type="scientific">Flavobacterium aquaticum</name>
    <dbReference type="NCBI Taxonomy" id="1236486"/>
    <lineage>
        <taxon>Bacteria</taxon>
        <taxon>Pseudomonadati</taxon>
        <taxon>Bacteroidota</taxon>
        <taxon>Flavobacteriia</taxon>
        <taxon>Flavobacteriales</taxon>
        <taxon>Flavobacteriaceae</taxon>
        <taxon>Flavobacterium</taxon>
    </lineage>
</organism>
<comment type="caution">
    <text evidence="1">The sequence shown here is derived from an EMBL/GenBank/DDBJ whole genome shotgun (WGS) entry which is preliminary data.</text>
</comment>
<proteinExistence type="predicted"/>